<protein>
    <recommendedName>
        <fullName evidence="3">DUF397 domain-containing protein</fullName>
    </recommendedName>
</protein>
<accession>A0ABP8P9N5</accession>
<evidence type="ECO:0008006" key="3">
    <source>
        <dbReference type="Google" id="ProtNLM"/>
    </source>
</evidence>
<proteinExistence type="predicted"/>
<comment type="caution">
    <text evidence="1">The sequence shown here is derived from an EMBL/GenBank/DDBJ whole genome shotgun (WGS) entry which is preliminary data.</text>
</comment>
<evidence type="ECO:0000313" key="1">
    <source>
        <dbReference type="EMBL" id="GAA4483623.1"/>
    </source>
</evidence>
<keyword evidence="2" id="KW-1185">Reference proteome</keyword>
<sequence length="51" mass="5665">MSRANLLDIERNASSLVHAPYLGKGAGEVDLKPSVIYWRGFVPRCRLHKAA</sequence>
<organism evidence="1 2">
    <name type="scientific">Actinoallomurus oryzae</name>
    <dbReference type="NCBI Taxonomy" id="502180"/>
    <lineage>
        <taxon>Bacteria</taxon>
        <taxon>Bacillati</taxon>
        <taxon>Actinomycetota</taxon>
        <taxon>Actinomycetes</taxon>
        <taxon>Streptosporangiales</taxon>
        <taxon>Thermomonosporaceae</taxon>
        <taxon>Actinoallomurus</taxon>
    </lineage>
</organism>
<dbReference type="EMBL" id="BAABHF010000009">
    <property type="protein sequence ID" value="GAA4483623.1"/>
    <property type="molecule type" value="Genomic_DNA"/>
</dbReference>
<dbReference type="Proteomes" id="UP001500503">
    <property type="component" value="Unassembled WGS sequence"/>
</dbReference>
<name>A0ABP8P9N5_9ACTN</name>
<gene>
    <name evidence="1" type="ORF">GCM10023191_005460</name>
</gene>
<reference evidence="2" key="1">
    <citation type="journal article" date="2019" name="Int. J. Syst. Evol. Microbiol.">
        <title>The Global Catalogue of Microorganisms (GCM) 10K type strain sequencing project: providing services to taxonomists for standard genome sequencing and annotation.</title>
        <authorList>
            <consortium name="The Broad Institute Genomics Platform"/>
            <consortium name="The Broad Institute Genome Sequencing Center for Infectious Disease"/>
            <person name="Wu L."/>
            <person name="Ma J."/>
        </authorList>
    </citation>
    <scope>NUCLEOTIDE SEQUENCE [LARGE SCALE GENOMIC DNA]</scope>
    <source>
        <strain evidence="2">JCM 17933</strain>
    </source>
</reference>
<evidence type="ECO:0000313" key="2">
    <source>
        <dbReference type="Proteomes" id="UP001500503"/>
    </source>
</evidence>